<dbReference type="RefSeq" id="WP_095186397.1">
    <property type="nucleotide sequence ID" value="NZ_JAAOWU010000018.1"/>
</dbReference>
<protein>
    <submittedName>
        <fullName evidence="1">Pyocin S6 family toxin immunity protein</fullName>
    </submittedName>
</protein>
<keyword evidence="2" id="KW-1185">Reference proteome</keyword>
<dbReference type="NCBIfam" id="NF040643">
    <property type="entry name" value="S6_alt_immun"/>
    <property type="match status" value="1"/>
</dbReference>
<sequence>MNHSVMGVLPNEDFASFEQALPLSTQDLMDIMGWEKLEDCVFDYLLTEEQVLKIEKAIALKLPTHFDLFLTSHD</sequence>
<dbReference type="Proteomes" id="UP001617213">
    <property type="component" value="Unassembled WGS sequence"/>
</dbReference>
<dbReference type="InterPro" id="IPR049810">
    <property type="entry name" value="S6_alt_immun-like"/>
</dbReference>
<organism evidence="1 2">
    <name type="scientific">Pseudomonas sivasensis</name>
    <dbReference type="NCBI Taxonomy" id="1880678"/>
    <lineage>
        <taxon>Bacteria</taxon>
        <taxon>Pseudomonadati</taxon>
        <taxon>Pseudomonadota</taxon>
        <taxon>Gammaproteobacteria</taxon>
        <taxon>Pseudomonadales</taxon>
        <taxon>Pseudomonadaceae</taxon>
        <taxon>Pseudomonas</taxon>
    </lineage>
</organism>
<accession>A0ABW8E6G4</accession>
<gene>
    <name evidence="1" type="ORF">ACIOWJ_25520</name>
</gene>
<evidence type="ECO:0000313" key="1">
    <source>
        <dbReference type="EMBL" id="MFJ2681432.1"/>
    </source>
</evidence>
<evidence type="ECO:0000313" key="2">
    <source>
        <dbReference type="Proteomes" id="UP001617213"/>
    </source>
</evidence>
<comment type="caution">
    <text evidence="1">The sequence shown here is derived from an EMBL/GenBank/DDBJ whole genome shotgun (WGS) entry which is preliminary data.</text>
</comment>
<dbReference type="EMBL" id="JBIUWZ010000055">
    <property type="protein sequence ID" value="MFJ2681432.1"/>
    <property type="molecule type" value="Genomic_DNA"/>
</dbReference>
<proteinExistence type="predicted"/>
<reference evidence="1 2" key="1">
    <citation type="submission" date="2024-10" db="EMBL/GenBank/DDBJ databases">
        <title>The Natural Products Discovery Center: Release of the First 8490 Sequenced Strains for Exploring Actinobacteria Biosynthetic Diversity.</title>
        <authorList>
            <person name="Kalkreuter E."/>
            <person name="Kautsar S.A."/>
            <person name="Yang D."/>
            <person name="Bader C.D."/>
            <person name="Teijaro C.N."/>
            <person name="Fluegel L."/>
            <person name="Davis C.M."/>
            <person name="Simpson J.R."/>
            <person name="Lauterbach L."/>
            <person name="Steele A.D."/>
            <person name="Gui C."/>
            <person name="Meng S."/>
            <person name="Li G."/>
            <person name="Viehrig K."/>
            <person name="Ye F."/>
            <person name="Su P."/>
            <person name="Kiefer A.F."/>
            <person name="Nichols A."/>
            <person name="Cepeda A.J."/>
            <person name="Yan W."/>
            <person name="Fan B."/>
            <person name="Jiang Y."/>
            <person name="Adhikari A."/>
            <person name="Zheng C.-J."/>
            <person name="Schuster L."/>
            <person name="Cowan T.M."/>
            <person name="Smanski M.J."/>
            <person name="Chevrette M.G."/>
            <person name="De Carvalho L.P.S."/>
            <person name="Shen B."/>
        </authorList>
    </citation>
    <scope>NUCLEOTIDE SEQUENCE [LARGE SCALE GENOMIC DNA]</scope>
    <source>
        <strain evidence="1 2">NPDC087581</strain>
    </source>
</reference>
<name>A0ABW8E6G4_9PSED</name>